<dbReference type="STRING" id="457570.Nther_0162"/>
<dbReference type="InterPro" id="IPR036291">
    <property type="entry name" value="NAD(P)-bd_dom_sf"/>
</dbReference>
<gene>
    <name evidence="5" type="ordered locus">Nther_0162</name>
</gene>
<evidence type="ECO:0000313" key="6">
    <source>
        <dbReference type="Proteomes" id="UP000001683"/>
    </source>
</evidence>
<dbReference type="GO" id="GO:0007165">
    <property type="term" value="P:signal transduction"/>
    <property type="evidence" value="ECO:0007669"/>
    <property type="project" value="UniProtKB-KW"/>
</dbReference>
<feature type="domain" description="Methyl-accepting transducer" evidence="4">
    <location>
        <begin position="109"/>
        <end position="284"/>
    </location>
</feature>
<dbReference type="AlphaFoldDB" id="B2A4A7"/>
<evidence type="ECO:0000256" key="2">
    <source>
        <dbReference type="PROSITE-ProRule" id="PRU00284"/>
    </source>
</evidence>
<protein>
    <submittedName>
        <fullName evidence="5">Methyl-accepting chemotaxis sensory transducer</fullName>
    </submittedName>
</protein>
<dbReference type="Gene3D" id="3.40.50.720">
    <property type="entry name" value="NAD(P)-binding Rossmann-like Domain"/>
    <property type="match status" value="1"/>
</dbReference>
<name>B2A4A7_NATTJ</name>
<accession>B2A4A7</accession>
<dbReference type="InParanoid" id="B2A4A7"/>
<proteinExistence type="predicted"/>
<dbReference type="EMBL" id="CP001034">
    <property type="protein sequence ID" value="ACB83761.1"/>
    <property type="molecule type" value="Genomic_DNA"/>
</dbReference>
<evidence type="ECO:0000313" key="5">
    <source>
        <dbReference type="EMBL" id="ACB83761.1"/>
    </source>
</evidence>
<evidence type="ECO:0000259" key="4">
    <source>
        <dbReference type="PROSITE" id="PS50111"/>
    </source>
</evidence>
<dbReference type="Gene3D" id="1.10.287.950">
    <property type="entry name" value="Methyl-accepting chemotaxis protein"/>
    <property type="match status" value="1"/>
</dbReference>
<dbReference type="InterPro" id="IPR004089">
    <property type="entry name" value="MCPsignal_dom"/>
</dbReference>
<evidence type="ECO:0000256" key="3">
    <source>
        <dbReference type="SAM" id="Coils"/>
    </source>
</evidence>
<dbReference type="Pfam" id="PF00015">
    <property type="entry name" value="MCPsignal"/>
    <property type="match status" value="1"/>
</dbReference>
<dbReference type="PANTHER" id="PTHR32089">
    <property type="entry name" value="METHYL-ACCEPTING CHEMOTAXIS PROTEIN MCPB"/>
    <property type="match status" value="1"/>
</dbReference>
<dbReference type="PANTHER" id="PTHR32089:SF112">
    <property type="entry name" value="LYSOZYME-LIKE PROTEIN-RELATED"/>
    <property type="match status" value="1"/>
</dbReference>
<keyword evidence="1 2" id="KW-0807">Transducer</keyword>
<sequence>MNVGIVGGGNGGESLLKLFRDLDDVNIFWVCDINTEAPAIVLAKDMGIRTISDFNDYINTDLDVVIDVTGVAKVNEQLKELVPHGVSIMDPSAANLLIYTVEDREQMNENLKAQADQLTDVANTLSSNIQQIKSSMEEITTGAENLANLGQDLSKRAKDAESDANSINEVLEFIQKIANQTRIIGLNAAIEAARVGEKGKGFGVVATEVKKLADDSSNSIQEVEETITRVVNHIKEMNSEIQTSSDVAESQAASTQEILASVQEMTEISENLISTAQNLSESNT</sequence>
<dbReference type="KEGG" id="nth:Nther_0162"/>
<evidence type="ECO:0000256" key="1">
    <source>
        <dbReference type="ARBA" id="ARBA00023224"/>
    </source>
</evidence>
<dbReference type="SMART" id="SM00283">
    <property type="entry name" value="MA"/>
    <property type="match status" value="1"/>
</dbReference>
<reference evidence="5 6" key="2">
    <citation type="journal article" date="2011" name="J. Bacteriol.">
        <title>Complete genome sequence of the anaerobic, halophilic alkalithermophile Natranaerobius thermophilus JW/NM-WN-LF.</title>
        <authorList>
            <person name="Zhao B."/>
            <person name="Mesbah N.M."/>
            <person name="Dalin E."/>
            <person name="Goodwin L."/>
            <person name="Nolan M."/>
            <person name="Pitluck S."/>
            <person name="Chertkov O."/>
            <person name="Brettin T.S."/>
            <person name="Han J."/>
            <person name="Larimer F.W."/>
            <person name="Land M.L."/>
            <person name="Hauser L."/>
            <person name="Kyrpides N."/>
            <person name="Wiegel J."/>
        </authorList>
    </citation>
    <scope>NUCLEOTIDE SEQUENCE [LARGE SCALE GENOMIC DNA]</scope>
    <source>
        <strain evidence="6">ATCC BAA-1301 / DSM 18059 / JW/NM-WN-LF</strain>
    </source>
</reference>
<dbReference type="SUPFAM" id="SSF58104">
    <property type="entry name" value="Methyl-accepting chemotaxis protein (MCP) signaling domain"/>
    <property type="match status" value="1"/>
</dbReference>
<reference evidence="5 6" key="1">
    <citation type="submission" date="2008-04" db="EMBL/GenBank/DDBJ databases">
        <title>Complete sequence of chromosome of Natranaerobius thermophilus JW/NM-WN-LF.</title>
        <authorList>
            <consortium name="US DOE Joint Genome Institute"/>
            <person name="Copeland A."/>
            <person name="Lucas S."/>
            <person name="Lapidus A."/>
            <person name="Glavina del Rio T."/>
            <person name="Dalin E."/>
            <person name="Tice H."/>
            <person name="Bruce D."/>
            <person name="Goodwin L."/>
            <person name="Pitluck S."/>
            <person name="Chertkov O."/>
            <person name="Brettin T."/>
            <person name="Detter J.C."/>
            <person name="Han C."/>
            <person name="Kuske C.R."/>
            <person name="Schmutz J."/>
            <person name="Larimer F."/>
            <person name="Land M."/>
            <person name="Hauser L."/>
            <person name="Kyrpides N."/>
            <person name="Lykidis A."/>
            <person name="Mesbah N.M."/>
            <person name="Wiegel J."/>
        </authorList>
    </citation>
    <scope>NUCLEOTIDE SEQUENCE [LARGE SCALE GENOMIC DNA]</scope>
    <source>
        <strain evidence="6">ATCC BAA-1301 / DSM 18059 / JW/NM-WN-LF</strain>
    </source>
</reference>
<organism evidence="5 6">
    <name type="scientific">Natranaerobius thermophilus (strain ATCC BAA-1301 / DSM 18059 / JW/NM-WN-LF)</name>
    <dbReference type="NCBI Taxonomy" id="457570"/>
    <lineage>
        <taxon>Bacteria</taxon>
        <taxon>Bacillati</taxon>
        <taxon>Bacillota</taxon>
        <taxon>Clostridia</taxon>
        <taxon>Natranaerobiales</taxon>
        <taxon>Natranaerobiaceae</taxon>
        <taxon>Natranaerobius</taxon>
    </lineage>
</organism>
<feature type="coiled-coil region" evidence="3">
    <location>
        <begin position="101"/>
        <end position="163"/>
    </location>
</feature>
<keyword evidence="6" id="KW-1185">Reference proteome</keyword>
<keyword evidence="3" id="KW-0175">Coiled coil</keyword>
<dbReference type="GO" id="GO:0016020">
    <property type="term" value="C:membrane"/>
    <property type="evidence" value="ECO:0007669"/>
    <property type="project" value="InterPro"/>
</dbReference>
<dbReference type="PROSITE" id="PS50111">
    <property type="entry name" value="CHEMOTAXIS_TRANSDUC_2"/>
    <property type="match status" value="1"/>
</dbReference>
<dbReference type="OrthoDB" id="3192at2"/>
<dbReference type="SUPFAM" id="SSF51735">
    <property type="entry name" value="NAD(P)-binding Rossmann-fold domains"/>
    <property type="match status" value="1"/>
</dbReference>
<dbReference type="eggNOG" id="COG0840">
    <property type="taxonomic scope" value="Bacteria"/>
</dbReference>
<dbReference type="RefSeq" id="WP_012446652.1">
    <property type="nucleotide sequence ID" value="NC_010718.1"/>
</dbReference>
<dbReference type="HOGENOM" id="CLU_085649_0_0_9"/>
<dbReference type="Proteomes" id="UP000001683">
    <property type="component" value="Chromosome"/>
</dbReference>